<gene>
    <name evidence="5" type="ORF">GALMADRAFT_80934</name>
</gene>
<evidence type="ECO:0000256" key="2">
    <source>
        <dbReference type="ARBA" id="ARBA00022771"/>
    </source>
</evidence>
<dbReference type="InterPro" id="IPR011011">
    <property type="entry name" value="Znf_FYVE_PHD"/>
</dbReference>
<dbReference type="EMBL" id="KL142424">
    <property type="protein sequence ID" value="KDR66335.1"/>
    <property type="molecule type" value="Genomic_DNA"/>
</dbReference>
<feature type="non-terminal residue" evidence="5">
    <location>
        <position position="1"/>
    </location>
</feature>
<dbReference type="HOGENOM" id="CLU_182426_0_0_1"/>
<proteinExistence type="predicted"/>
<evidence type="ECO:0000259" key="4">
    <source>
        <dbReference type="SMART" id="SM00249"/>
    </source>
</evidence>
<dbReference type="AlphaFoldDB" id="A0A067S654"/>
<dbReference type="OrthoDB" id="3267958at2759"/>
<evidence type="ECO:0000313" key="6">
    <source>
        <dbReference type="Proteomes" id="UP000027222"/>
    </source>
</evidence>
<evidence type="ECO:0000313" key="5">
    <source>
        <dbReference type="EMBL" id="KDR66335.1"/>
    </source>
</evidence>
<evidence type="ECO:0000256" key="3">
    <source>
        <dbReference type="ARBA" id="ARBA00022833"/>
    </source>
</evidence>
<dbReference type="PROSITE" id="PS01359">
    <property type="entry name" value="ZF_PHD_1"/>
    <property type="match status" value="1"/>
</dbReference>
<dbReference type="InterPro" id="IPR019786">
    <property type="entry name" value="Zinc_finger_PHD-type_CS"/>
</dbReference>
<dbReference type="SUPFAM" id="SSF57903">
    <property type="entry name" value="FYVE/PHD zinc finger"/>
    <property type="match status" value="1"/>
</dbReference>
<protein>
    <recommendedName>
        <fullName evidence="4">Zinc finger PHD-type domain-containing protein</fullName>
    </recommendedName>
</protein>
<dbReference type="InterPro" id="IPR013083">
    <property type="entry name" value="Znf_RING/FYVE/PHD"/>
</dbReference>
<organism evidence="5 6">
    <name type="scientific">Galerina marginata (strain CBS 339.88)</name>
    <dbReference type="NCBI Taxonomy" id="685588"/>
    <lineage>
        <taxon>Eukaryota</taxon>
        <taxon>Fungi</taxon>
        <taxon>Dikarya</taxon>
        <taxon>Basidiomycota</taxon>
        <taxon>Agaricomycotina</taxon>
        <taxon>Agaricomycetes</taxon>
        <taxon>Agaricomycetidae</taxon>
        <taxon>Agaricales</taxon>
        <taxon>Agaricineae</taxon>
        <taxon>Strophariaceae</taxon>
        <taxon>Galerina</taxon>
    </lineage>
</organism>
<keyword evidence="6" id="KW-1185">Reference proteome</keyword>
<dbReference type="SMART" id="SM00249">
    <property type="entry name" value="PHD"/>
    <property type="match status" value="1"/>
</dbReference>
<keyword evidence="1" id="KW-0479">Metal-binding</keyword>
<dbReference type="InterPro" id="IPR001965">
    <property type="entry name" value="Znf_PHD"/>
</dbReference>
<name>A0A067S654_GALM3</name>
<feature type="domain" description="Zinc finger PHD-type" evidence="4">
    <location>
        <begin position="3"/>
        <end position="50"/>
    </location>
</feature>
<dbReference type="Proteomes" id="UP000027222">
    <property type="component" value="Unassembled WGS sequence"/>
</dbReference>
<keyword evidence="2" id="KW-0863">Zinc-finger</keyword>
<reference evidence="6" key="1">
    <citation type="journal article" date="2014" name="Proc. Natl. Acad. Sci. U.S.A.">
        <title>Extensive sampling of basidiomycete genomes demonstrates inadequacy of the white-rot/brown-rot paradigm for wood decay fungi.</title>
        <authorList>
            <person name="Riley R."/>
            <person name="Salamov A.A."/>
            <person name="Brown D.W."/>
            <person name="Nagy L.G."/>
            <person name="Floudas D."/>
            <person name="Held B.W."/>
            <person name="Levasseur A."/>
            <person name="Lombard V."/>
            <person name="Morin E."/>
            <person name="Otillar R."/>
            <person name="Lindquist E.A."/>
            <person name="Sun H."/>
            <person name="LaButti K.M."/>
            <person name="Schmutz J."/>
            <person name="Jabbour D."/>
            <person name="Luo H."/>
            <person name="Baker S.E."/>
            <person name="Pisabarro A.G."/>
            <person name="Walton J.D."/>
            <person name="Blanchette R.A."/>
            <person name="Henrissat B."/>
            <person name="Martin F."/>
            <person name="Cullen D."/>
            <person name="Hibbett D.S."/>
            <person name="Grigoriev I.V."/>
        </authorList>
    </citation>
    <scope>NUCLEOTIDE SEQUENCE [LARGE SCALE GENOMIC DNA]</scope>
    <source>
        <strain evidence="6">CBS 339.88</strain>
    </source>
</reference>
<sequence length="63" mass="6925">LDDCLCGDRVDPSARNAIQCKRSGCETIWYHLACVSLEQVPRNWVCEACGTSRGGRGGKVARR</sequence>
<accession>A0A067S654</accession>
<evidence type="ECO:0000256" key="1">
    <source>
        <dbReference type="ARBA" id="ARBA00022723"/>
    </source>
</evidence>
<keyword evidence="3" id="KW-0862">Zinc</keyword>
<dbReference type="Gene3D" id="3.30.40.10">
    <property type="entry name" value="Zinc/RING finger domain, C3HC4 (zinc finger)"/>
    <property type="match status" value="1"/>
</dbReference>
<dbReference type="GO" id="GO:0008270">
    <property type="term" value="F:zinc ion binding"/>
    <property type="evidence" value="ECO:0007669"/>
    <property type="project" value="UniProtKB-KW"/>
</dbReference>